<reference evidence="1" key="1">
    <citation type="submission" date="2022-01" db="UniProtKB">
        <authorList>
            <consortium name="EnsemblMetazoa"/>
        </authorList>
    </citation>
    <scope>IDENTIFICATION</scope>
</reference>
<sequence>MSLPKGWDDWAVPKCTEVDFTDKENQMGTQNAGCSGANQEPSSPVSSTFDCLNKICTARNVTQSEEACEIGEKRILRPRRSMLIPSPTYNCRSCSAKYKRWESYYIHVKFKCLKNIYRTRRFACPFCESYSSNVRSSLAKHIVYEHVDKPDLSVRHLDSLVRHIVITFFFSLYRKKLCTTESSVR</sequence>
<dbReference type="KEGG" id="clec:106671905"/>
<dbReference type="AlphaFoldDB" id="A0A8I6S5S8"/>
<protein>
    <submittedName>
        <fullName evidence="1">Uncharacterized protein</fullName>
    </submittedName>
</protein>
<keyword evidence="2" id="KW-1185">Reference proteome</keyword>
<dbReference type="Proteomes" id="UP000494040">
    <property type="component" value="Unassembled WGS sequence"/>
</dbReference>
<dbReference type="EnsemblMetazoa" id="XM_014402877.2">
    <property type="protein sequence ID" value="XP_014258363.1"/>
    <property type="gene ID" value="LOC106671905"/>
</dbReference>
<dbReference type="RefSeq" id="XP_014258363.1">
    <property type="nucleotide sequence ID" value="XM_014402877.2"/>
</dbReference>
<name>A0A8I6S5S8_CIMLE</name>
<evidence type="ECO:0000313" key="2">
    <source>
        <dbReference type="Proteomes" id="UP000494040"/>
    </source>
</evidence>
<dbReference type="Gene3D" id="3.30.160.60">
    <property type="entry name" value="Classic Zinc Finger"/>
    <property type="match status" value="1"/>
</dbReference>
<evidence type="ECO:0000313" key="1">
    <source>
        <dbReference type="EnsemblMetazoa" id="XP_014258363.1"/>
    </source>
</evidence>
<organism evidence="1 2">
    <name type="scientific">Cimex lectularius</name>
    <name type="common">Bed bug</name>
    <name type="synonym">Acanthia lectularia</name>
    <dbReference type="NCBI Taxonomy" id="79782"/>
    <lineage>
        <taxon>Eukaryota</taxon>
        <taxon>Metazoa</taxon>
        <taxon>Ecdysozoa</taxon>
        <taxon>Arthropoda</taxon>
        <taxon>Hexapoda</taxon>
        <taxon>Insecta</taxon>
        <taxon>Pterygota</taxon>
        <taxon>Neoptera</taxon>
        <taxon>Paraneoptera</taxon>
        <taxon>Hemiptera</taxon>
        <taxon>Heteroptera</taxon>
        <taxon>Panheteroptera</taxon>
        <taxon>Cimicomorpha</taxon>
        <taxon>Cimicidae</taxon>
        <taxon>Cimex</taxon>
    </lineage>
</organism>
<dbReference type="GeneID" id="106671905"/>
<proteinExistence type="predicted"/>
<accession>A0A8I6S5S8</accession>